<feature type="compositionally biased region" description="Polar residues" evidence="1">
    <location>
        <begin position="213"/>
        <end position="241"/>
    </location>
</feature>
<name>A0A4V0K7M7_PLACU</name>
<dbReference type="OrthoDB" id="373014at2759"/>
<dbReference type="AlphaFoldDB" id="A0A4V0K7M7"/>
<feature type="region of interest" description="Disordered" evidence="1">
    <location>
        <begin position="50"/>
        <end position="77"/>
    </location>
</feature>
<dbReference type="EMBL" id="LK022885">
    <property type="protein sequence ID" value="VTZ68575.1"/>
    <property type="molecule type" value="Genomic_DNA"/>
</dbReference>
<evidence type="ECO:0000256" key="1">
    <source>
        <dbReference type="SAM" id="MobiDB-lite"/>
    </source>
</evidence>
<accession>A0A4V0K7M7</accession>
<proteinExistence type="predicted"/>
<reference evidence="2 3" key="1">
    <citation type="journal article" date="2014" name="BMC Biol.">
        <title>A comprehensive evaluation of rodent malaria parasite genomes and gene expression.</title>
        <authorList>
            <person name="Otto T.D."/>
            <person name="Bohme U."/>
            <person name="Jackson A.P."/>
            <person name="Hunt M."/>
            <person name="Franke-Fayard B."/>
            <person name="Hoeijmakers W.A."/>
            <person name="Religa A.A."/>
            <person name="Robertson L."/>
            <person name="Sanders M."/>
            <person name="Ogun S.A."/>
            <person name="Cunningham D."/>
            <person name="Erhart A."/>
            <person name="Billker O."/>
            <person name="Khan S.M."/>
            <person name="Stunnenberg H.G."/>
            <person name="Langhorne J."/>
            <person name="Holder A.A."/>
            <person name="Waters A.P."/>
            <person name="Newbold C.I."/>
            <person name="Pain A."/>
            <person name="Berriman M."/>
            <person name="Janse C.J."/>
        </authorList>
    </citation>
    <scope>NUCLEOTIDE SEQUENCE [LARGE SCALE GENOMIC DNA]</scope>
    <source>
        <strain evidence="2 3">AS</strain>
    </source>
</reference>
<evidence type="ECO:0000313" key="2">
    <source>
        <dbReference type="EMBL" id="VTZ68575.1"/>
    </source>
</evidence>
<dbReference type="RefSeq" id="XP_016653883.1">
    <property type="nucleotide sequence ID" value="XM_016797986.1"/>
</dbReference>
<dbReference type="VEuPathDB" id="PlasmoDB:PCHAS_0836500"/>
<feature type="region of interest" description="Disordered" evidence="1">
    <location>
        <begin position="136"/>
        <end position="242"/>
    </location>
</feature>
<protein>
    <submittedName>
        <fullName evidence="2">Uncharacterized protein</fullName>
    </submittedName>
</protein>
<keyword evidence="3" id="KW-1185">Reference proteome</keyword>
<evidence type="ECO:0000313" key="3">
    <source>
        <dbReference type="Proteomes" id="UP000071118"/>
    </source>
</evidence>
<feature type="compositionally biased region" description="Polar residues" evidence="1">
    <location>
        <begin position="136"/>
        <end position="160"/>
    </location>
</feature>
<dbReference type="Proteomes" id="UP000071118">
    <property type="component" value="Chromosome 8"/>
</dbReference>
<gene>
    <name evidence="2" type="ORF">PCHAS_0836500</name>
</gene>
<feature type="compositionally biased region" description="Low complexity" evidence="1">
    <location>
        <begin position="177"/>
        <end position="212"/>
    </location>
</feature>
<organism evidence="2 3">
    <name type="scientific">Plasmodium chabaudi chabaudi</name>
    <dbReference type="NCBI Taxonomy" id="31271"/>
    <lineage>
        <taxon>Eukaryota</taxon>
        <taxon>Sar</taxon>
        <taxon>Alveolata</taxon>
        <taxon>Apicomplexa</taxon>
        <taxon>Aconoidasida</taxon>
        <taxon>Haemosporida</taxon>
        <taxon>Plasmodiidae</taxon>
        <taxon>Plasmodium</taxon>
        <taxon>Plasmodium (Vinckeia)</taxon>
    </lineage>
</organism>
<dbReference type="KEGG" id="pcb:PCHAS_0836500"/>
<feature type="region of interest" description="Disordered" evidence="1">
    <location>
        <begin position="1"/>
        <end position="22"/>
    </location>
</feature>
<sequence length="809" mass="91155">MDAKSNGNGYENISLNNNQDFHPTDEIISTINEPFNDSTRLNNNEVHNIEINTNDQTSENRRSSEPPARPPPPRYNRRANSFSLFSVLIGIIINQLTGYRPPDVPSYLLRNNTNISTRMNRIHNAVRDLTENNVLGISQPHVTETPSLTYTDETQNNNEPDSSDVPNYVNKRRNDDSSGSTSESASGSTSGSTSESASGSTTRSIIGSTTESVSRSPSRNGTENYTENVFENVSRSPSRNAFENPEEDLINFLSDSTVSYIRMLENNLGYTPQSNPTNLRGAATTVNQESCVNNGFESLARILERDHAYNHDIDRFVFSYLPEYSDIELTPITSLTLSRSLYDDYDSAVFADKYLIENGGSLNDSTDSDDYDYEREYEMISARRNLNTNRVPISDIFGRGRFTIQDQRSNNISYNYSQNYDGDIFFYNDREYAIGGEGSSSNEPSYTNRVYGNNLYDDEEDEDEEGHYYTNDYRVLQFSYENPDGTTYRTNHAFSLNNSLNYDSMYDDYDNAMGASSHLYSGSPMYYETLYRNSMPLRRSPTEEMASDDTPQTSFSFNNSSSYNAPLNNGVANNDTPTNRDIFDPLDLNDEPTNNMNFDELKFDNTTINGTSFNDDIFTRDSSRNVSFGTLRSRDIFSNEYPSDDEEAGPSTSASVSAPVSVPASASVSAPVSVPASASVSVYPSTSKALYDSDNESTAETQALLRDKLHIQYSDYESDASEYFDAVPSFEYNTDEDYFSPFEDCEFNDDGELEPMPSCSNVIPKNRRRTNAAAALIKERRRKAEACAREMERLSHLYDDDDDDDEHIF</sequence>
<dbReference type="GeneID" id="3498561"/>
<feature type="region of interest" description="Disordered" evidence="1">
    <location>
        <begin position="638"/>
        <end position="658"/>
    </location>
</feature>